<dbReference type="RefSeq" id="WP_255845494.1">
    <property type="nucleotide sequence ID" value="NZ_CP094358.1"/>
</dbReference>
<organism evidence="3 4">
    <name type="scientific">Abyssalbus ytuae</name>
    <dbReference type="NCBI Taxonomy" id="2926907"/>
    <lineage>
        <taxon>Bacteria</taxon>
        <taxon>Pseudomonadati</taxon>
        <taxon>Bacteroidota</taxon>
        <taxon>Flavobacteriia</taxon>
        <taxon>Flavobacteriales</taxon>
        <taxon>Flavobacteriaceae</taxon>
        <taxon>Abyssalbus</taxon>
    </lineage>
</organism>
<evidence type="ECO:0000256" key="1">
    <source>
        <dbReference type="SAM" id="SignalP"/>
    </source>
</evidence>
<dbReference type="KEGG" id="fbm:MQE35_06160"/>
<dbReference type="Proteomes" id="UP000831290">
    <property type="component" value="Chromosome"/>
</dbReference>
<gene>
    <name evidence="3" type="ORF">MQE35_06160</name>
</gene>
<evidence type="ECO:0000313" key="3">
    <source>
        <dbReference type="EMBL" id="UOB18877.1"/>
    </source>
</evidence>
<evidence type="ECO:0000313" key="4">
    <source>
        <dbReference type="Proteomes" id="UP000831290"/>
    </source>
</evidence>
<keyword evidence="4" id="KW-1185">Reference proteome</keyword>
<accession>A0A9E7A0U4</accession>
<dbReference type="EMBL" id="CP094358">
    <property type="protein sequence ID" value="UOB18877.1"/>
    <property type="molecule type" value="Genomic_DNA"/>
</dbReference>
<feature type="signal peptide" evidence="1">
    <location>
        <begin position="1"/>
        <end position="19"/>
    </location>
</feature>
<name>A0A9E7A0U4_9FLAO</name>
<reference evidence="3" key="1">
    <citation type="submission" date="2022-03" db="EMBL/GenBank/DDBJ databases">
        <title>Description of Abyssus ytuae gen. nov., sp. nov., a novel member of the family Flavobacteriaceae isolated from the sediment of Mariana Trench.</title>
        <authorList>
            <person name="Zhang J."/>
            <person name="Xu X."/>
        </authorList>
    </citation>
    <scope>NUCLEOTIDE SEQUENCE</scope>
    <source>
        <strain evidence="3">MT3330</strain>
    </source>
</reference>
<dbReference type="Gene3D" id="2.40.160.20">
    <property type="match status" value="1"/>
</dbReference>
<evidence type="ECO:0000259" key="2">
    <source>
        <dbReference type="Pfam" id="PF19573"/>
    </source>
</evidence>
<dbReference type="InterPro" id="IPR045743">
    <property type="entry name" value="DUF6089"/>
</dbReference>
<dbReference type="Pfam" id="PF19573">
    <property type="entry name" value="DUF6089"/>
    <property type="match status" value="1"/>
</dbReference>
<feature type="domain" description="DUF6089" evidence="2">
    <location>
        <begin position="2"/>
        <end position="227"/>
    </location>
</feature>
<feature type="chain" id="PRO_5039002254" evidence="1">
    <location>
        <begin position="20"/>
        <end position="244"/>
    </location>
</feature>
<dbReference type="AlphaFoldDB" id="A0A9E7A0U4"/>
<protein>
    <submittedName>
        <fullName evidence="3">DUF6089 family protein</fullName>
    </submittedName>
</protein>
<proteinExistence type="predicted"/>
<sequence length="244" mass="27518">MKRVIFLLFLIVGTHYANAQLNEIGVFVGGSNYIGDIGSTNFINPNEFAIGALFKWNPSARYSYRISGTFASIAGNDRDSDIASRVERGYAFTNKIKELSAGIEFNFLEFDLHSFSKPATPYIYTGISYFSYKNIYFDGNNDVNYENHSTFAIPITLGFKAKVSSHLILGAEIGARYTFTDNLDGSNPVKGLKNDDSLKFGNVNSDDWYVFSGVVITYTFRRLPCFTCFDSRNAKKRRKNKLFK</sequence>
<keyword evidence="1" id="KW-0732">Signal</keyword>